<feature type="region of interest" description="Disordered" evidence="6">
    <location>
        <begin position="114"/>
        <end position="137"/>
    </location>
</feature>
<dbReference type="GO" id="GO:0007548">
    <property type="term" value="P:sex differentiation"/>
    <property type="evidence" value="ECO:0007669"/>
    <property type="project" value="TreeGrafter"/>
</dbReference>
<dbReference type="Pfam" id="PF00751">
    <property type="entry name" value="DM"/>
    <property type="match status" value="1"/>
</dbReference>
<dbReference type="EMBL" id="JARK01001605">
    <property type="protein sequence ID" value="EYB87018.1"/>
    <property type="molecule type" value="Genomic_DNA"/>
</dbReference>
<evidence type="ECO:0000256" key="6">
    <source>
        <dbReference type="SAM" id="MobiDB-lite"/>
    </source>
</evidence>
<evidence type="ECO:0000313" key="8">
    <source>
        <dbReference type="EMBL" id="EYB87018.1"/>
    </source>
</evidence>
<evidence type="ECO:0000256" key="2">
    <source>
        <dbReference type="ARBA" id="ARBA00022833"/>
    </source>
</evidence>
<proteinExistence type="predicted"/>
<dbReference type="AlphaFoldDB" id="A0A016S8R1"/>
<keyword evidence="3 5" id="KW-0238">DNA-binding</keyword>
<evidence type="ECO:0000256" key="3">
    <source>
        <dbReference type="ARBA" id="ARBA00023125"/>
    </source>
</evidence>
<dbReference type="PANTHER" id="PTHR12322:SF116">
    <property type="entry name" value="DOUBLESEX-MAB RELATED 99B"/>
    <property type="match status" value="1"/>
</dbReference>
<evidence type="ECO:0000313" key="9">
    <source>
        <dbReference type="Proteomes" id="UP000024635"/>
    </source>
</evidence>
<dbReference type="OrthoDB" id="5849055at2759"/>
<dbReference type="GO" id="GO:0000981">
    <property type="term" value="F:DNA-binding transcription factor activity, RNA polymerase II-specific"/>
    <property type="evidence" value="ECO:0007669"/>
    <property type="project" value="TreeGrafter"/>
</dbReference>
<dbReference type="PROSITE" id="PS40000">
    <property type="entry name" value="DM_1"/>
    <property type="match status" value="1"/>
</dbReference>
<keyword evidence="1 5" id="KW-0479">Metal-binding</keyword>
<dbReference type="InterPro" id="IPR026607">
    <property type="entry name" value="DMRT"/>
</dbReference>
<accession>A0A016S8R1</accession>
<keyword evidence="4 5" id="KW-0539">Nucleus</keyword>
<comment type="subcellular location">
    <subcellularLocation>
        <location evidence="5">Nucleus</location>
    </subcellularLocation>
</comment>
<dbReference type="GO" id="GO:0000978">
    <property type="term" value="F:RNA polymerase II cis-regulatory region sequence-specific DNA binding"/>
    <property type="evidence" value="ECO:0007669"/>
    <property type="project" value="TreeGrafter"/>
</dbReference>
<evidence type="ECO:0000256" key="1">
    <source>
        <dbReference type="ARBA" id="ARBA00022723"/>
    </source>
</evidence>
<comment type="caution">
    <text evidence="8">The sequence shown here is derived from an EMBL/GenBank/DDBJ whole genome shotgun (WGS) entry which is preliminary data.</text>
</comment>
<reference evidence="9" key="1">
    <citation type="journal article" date="2015" name="Nat. Genet.">
        <title>The genome and transcriptome of the zoonotic hookworm Ancylostoma ceylanicum identify infection-specific gene families.</title>
        <authorList>
            <person name="Schwarz E.M."/>
            <person name="Hu Y."/>
            <person name="Antoshechkin I."/>
            <person name="Miller M.M."/>
            <person name="Sternberg P.W."/>
            <person name="Aroian R.V."/>
        </authorList>
    </citation>
    <scope>NUCLEOTIDE SEQUENCE</scope>
    <source>
        <strain evidence="9">HY135</strain>
    </source>
</reference>
<evidence type="ECO:0000259" key="7">
    <source>
        <dbReference type="PROSITE" id="PS50809"/>
    </source>
</evidence>
<keyword evidence="9" id="KW-1185">Reference proteome</keyword>
<dbReference type="InterPro" id="IPR036407">
    <property type="entry name" value="DM_DNA-bd_sf"/>
</dbReference>
<dbReference type="Gene3D" id="4.10.1040.10">
    <property type="entry name" value="DM DNA-binding domain"/>
    <property type="match status" value="1"/>
</dbReference>
<dbReference type="Proteomes" id="UP000024635">
    <property type="component" value="Unassembled WGS sequence"/>
</dbReference>
<evidence type="ECO:0000256" key="5">
    <source>
        <dbReference type="PROSITE-ProRule" id="PRU00070"/>
    </source>
</evidence>
<dbReference type="STRING" id="53326.A0A016S8R1"/>
<sequence length="184" mass="20698">MALCDITRPQLFSVDTAHFRQLFSQFRIEQKAQELTPKPMDAARKPRQIGQLPLMTESDNKKIYFCQRCLNHGYRLPRKNHKCECPYADCKCEYCFLVVKRRQLNSQLHDLDGADTESTKAASGGEDAVTAGGDGESDRMIRVKGGELSTSKSSTRVIGERQEVLTSCQRAFGSDIRVGNFSVK</sequence>
<dbReference type="PANTHER" id="PTHR12322">
    <property type="entry name" value="DOUBLESEX AND MAB-3 RELATED TRANSCRIPTION FACTOR DMRT"/>
    <property type="match status" value="1"/>
</dbReference>
<protein>
    <recommendedName>
        <fullName evidence="7">DM domain-containing protein</fullName>
    </recommendedName>
</protein>
<keyword evidence="2 5" id="KW-0862">Zinc</keyword>
<gene>
    <name evidence="8" type="primary">Acey_s0269.g814</name>
    <name evidence="8" type="synonym">Acey-dmd-11</name>
    <name evidence="8" type="ORF">Y032_0269g814</name>
</gene>
<dbReference type="InterPro" id="IPR001275">
    <property type="entry name" value="DM_DNA-bd"/>
</dbReference>
<name>A0A016S8R1_9BILA</name>
<feature type="domain" description="DM" evidence="7">
    <location>
        <begin position="66"/>
        <end position="120"/>
    </location>
</feature>
<dbReference type="SMART" id="SM00301">
    <property type="entry name" value="DM"/>
    <property type="match status" value="1"/>
</dbReference>
<dbReference type="GO" id="GO:0005634">
    <property type="term" value="C:nucleus"/>
    <property type="evidence" value="ECO:0007669"/>
    <property type="project" value="UniProtKB-SubCell"/>
</dbReference>
<dbReference type="SUPFAM" id="SSF82927">
    <property type="entry name" value="Cysteine-rich DNA binding domain, (DM domain)"/>
    <property type="match status" value="1"/>
</dbReference>
<feature type="DNA-binding region" description="DM" evidence="5">
    <location>
        <begin position="66"/>
        <end position="120"/>
    </location>
</feature>
<dbReference type="GO" id="GO:0046872">
    <property type="term" value="F:metal ion binding"/>
    <property type="evidence" value="ECO:0007669"/>
    <property type="project" value="UniProtKB-KW"/>
</dbReference>
<dbReference type="PROSITE" id="PS50809">
    <property type="entry name" value="DM_2"/>
    <property type="match status" value="1"/>
</dbReference>
<evidence type="ECO:0000256" key="4">
    <source>
        <dbReference type="ARBA" id="ARBA00023242"/>
    </source>
</evidence>
<organism evidence="8 9">
    <name type="scientific">Ancylostoma ceylanicum</name>
    <dbReference type="NCBI Taxonomy" id="53326"/>
    <lineage>
        <taxon>Eukaryota</taxon>
        <taxon>Metazoa</taxon>
        <taxon>Ecdysozoa</taxon>
        <taxon>Nematoda</taxon>
        <taxon>Chromadorea</taxon>
        <taxon>Rhabditida</taxon>
        <taxon>Rhabditina</taxon>
        <taxon>Rhabditomorpha</taxon>
        <taxon>Strongyloidea</taxon>
        <taxon>Ancylostomatidae</taxon>
        <taxon>Ancylostomatinae</taxon>
        <taxon>Ancylostoma</taxon>
    </lineage>
</organism>